<dbReference type="InterPro" id="IPR050400">
    <property type="entry name" value="Bact_Cytoskel_RodZ"/>
</dbReference>
<protein>
    <recommendedName>
        <fullName evidence="3">Cytoskeleton protein RodZ-like C-terminal domain-containing protein</fullName>
    </recommendedName>
</protein>
<feature type="transmembrane region" description="Helical" evidence="2">
    <location>
        <begin position="163"/>
        <end position="185"/>
    </location>
</feature>
<keyword evidence="2" id="KW-0812">Transmembrane</keyword>
<keyword evidence="2" id="KW-0472">Membrane</keyword>
<gene>
    <name evidence="4" type="ORF">DK847_19760</name>
</gene>
<keyword evidence="2" id="KW-1133">Transmembrane helix</keyword>
<feature type="compositionally biased region" description="Pro residues" evidence="1">
    <location>
        <begin position="204"/>
        <end position="213"/>
    </location>
</feature>
<feature type="region of interest" description="Disordered" evidence="1">
    <location>
        <begin position="198"/>
        <end position="257"/>
    </location>
</feature>
<dbReference type="AlphaFoldDB" id="A0A2W2ARQ1"/>
<dbReference type="GO" id="GO:0003677">
    <property type="term" value="F:DNA binding"/>
    <property type="evidence" value="ECO:0007669"/>
    <property type="project" value="InterPro"/>
</dbReference>
<dbReference type="Gene3D" id="1.10.260.40">
    <property type="entry name" value="lambda repressor-like DNA-binding domains"/>
    <property type="match status" value="1"/>
</dbReference>
<evidence type="ECO:0000256" key="2">
    <source>
        <dbReference type="SAM" id="Phobius"/>
    </source>
</evidence>
<accession>A0A2W2ARQ1</accession>
<dbReference type="PANTHER" id="PTHR34475">
    <property type="match status" value="1"/>
</dbReference>
<feature type="domain" description="Cytoskeleton protein RodZ-like C-terminal" evidence="3">
    <location>
        <begin position="305"/>
        <end position="366"/>
    </location>
</feature>
<feature type="region of interest" description="Disordered" evidence="1">
    <location>
        <begin position="1"/>
        <end position="45"/>
    </location>
</feature>
<comment type="caution">
    <text evidence="4">The sequence shown here is derived from an EMBL/GenBank/DDBJ whole genome shotgun (WGS) entry which is preliminary data.</text>
</comment>
<organism evidence="4 5">
    <name type="scientific">Aestuariivirga litoralis</name>
    <dbReference type="NCBI Taxonomy" id="2650924"/>
    <lineage>
        <taxon>Bacteria</taxon>
        <taxon>Pseudomonadati</taxon>
        <taxon>Pseudomonadota</taxon>
        <taxon>Alphaproteobacteria</taxon>
        <taxon>Hyphomicrobiales</taxon>
        <taxon>Aestuariivirgaceae</taxon>
        <taxon>Aestuariivirga</taxon>
    </lineage>
</organism>
<feature type="region of interest" description="Disordered" evidence="1">
    <location>
        <begin position="269"/>
        <end position="297"/>
    </location>
</feature>
<dbReference type="InterPro" id="IPR025194">
    <property type="entry name" value="RodZ-like_C"/>
</dbReference>
<name>A0A2W2ARQ1_9HYPH</name>
<dbReference type="RefSeq" id="WP_111200270.1">
    <property type="nucleotide sequence ID" value="NZ_QKVK01000015.1"/>
</dbReference>
<feature type="compositionally biased region" description="Basic and acidic residues" evidence="1">
    <location>
        <begin position="17"/>
        <end position="39"/>
    </location>
</feature>
<dbReference type="EMBL" id="QKVK01000015">
    <property type="protein sequence ID" value="PZF75160.1"/>
    <property type="molecule type" value="Genomic_DNA"/>
</dbReference>
<dbReference type="InterPro" id="IPR010982">
    <property type="entry name" value="Lambda_DNA-bd_dom_sf"/>
</dbReference>
<dbReference type="PANTHER" id="PTHR34475:SF1">
    <property type="entry name" value="CYTOSKELETON PROTEIN RODZ"/>
    <property type="match status" value="1"/>
</dbReference>
<sequence>MRDDSVEMTGEAQAAVDQHEEAAHEEAPHHIEMRDRPDGEADPLGEAGWYLEHERLMRGLSLEEAAEGCGIHPYHLEAIEYGDMTCLPERGEALEMIGAYTAFLGFDPEPLVQHFAQFMPVPALKAEARHPANPAPLSSAKILAFTRFARLPKMKMRRMPGGAGGLVAGLAGAVLLFGAASYMLMPSADTAADKALDMSSADYPAPPPPPGADPMPTASTGADTAEVSVGDEPMPAQETQSAAVQPEGENDLDGTGLDGITALIEKNVPPSTASTSKAPAATAAATPNKSGGQQYGDAAGDSRLTLKAKAPVWVRIEDGSGNVVMTQMLMKGDTYRVPNRDGLVVIARDGGLLVYIIDGKEKGILGTPGEILVGRSLDIKSFES</sequence>
<evidence type="ECO:0000313" key="5">
    <source>
        <dbReference type="Proteomes" id="UP000248795"/>
    </source>
</evidence>
<dbReference type="Pfam" id="PF13413">
    <property type="entry name" value="HTH_25"/>
    <property type="match status" value="1"/>
</dbReference>
<keyword evidence="5" id="KW-1185">Reference proteome</keyword>
<dbReference type="Proteomes" id="UP000248795">
    <property type="component" value="Unassembled WGS sequence"/>
</dbReference>
<dbReference type="Pfam" id="PF13464">
    <property type="entry name" value="RodZ_C"/>
    <property type="match status" value="1"/>
</dbReference>
<evidence type="ECO:0000256" key="1">
    <source>
        <dbReference type="SAM" id="MobiDB-lite"/>
    </source>
</evidence>
<proteinExistence type="predicted"/>
<feature type="compositionally biased region" description="Low complexity" evidence="1">
    <location>
        <begin position="269"/>
        <end position="290"/>
    </location>
</feature>
<evidence type="ECO:0000259" key="3">
    <source>
        <dbReference type="Pfam" id="PF13464"/>
    </source>
</evidence>
<reference evidence="5" key="1">
    <citation type="submission" date="2018-06" db="EMBL/GenBank/DDBJ databases">
        <title>Aestuariibacter litoralis strain KCTC 52945T.</title>
        <authorList>
            <person name="Li X."/>
            <person name="Salam N."/>
            <person name="Li J.-L."/>
            <person name="Chen Y.-M."/>
            <person name="Yang Z.-W."/>
            <person name="Zhang L.-Y."/>
            <person name="Han M.-X."/>
            <person name="Xiao M."/>
            <person name="Li W.-J."/>
        </authorList>
    </citation>
    <scope>NUCLEOTIDE SEQUENCE [LARGE SCALE GENOMIC DNA]</scope>
    <source>
        <strain evidence="5">KCTC 52945</strain>
    </source>
</reference>
<evidence type="ECO:0000313" key="4">
    <source>
        <dbReference type="EMBL" id="PZF75160.1"/>
    </source>
</evidence>